<dbReference type="EMBL" id="OU899034">
    <property type="protein sequence ID" value="CAH1708826.1"/>
    <property type="molecule type" value="Genomic_DNA"/>
</dbReference>
<keyword evidence="7 10" id="KW-0472">Membrane</keyword>
<dbReference type="GO" id="GO:0005886">
    <property type="term" value="C:plasma membrane"/>
    <property type="evidence" value="ECO:0007669"/>
    <property type="project" value="UniProtKB-SubCell"/>
</dbReference>
<dbReference type="AlphaFoldDB" id="A0A9P0IMC0"/>
<comment type="subcellular location">
    <subcellularLocation>
        <location evidence="1">Cell membrane</location>
        <topology evidence="1">Multi-pass membrane protein</topology>
    </subcellularLocation>
</comment>
<dbReference type="GO" id="GO:0004984">
    <property type="term" value="F:olfactory receptor activity"/>
    <property type="evidence" value="ECO:0007669"/>
    <property type="project" value="InterPro"/>
</dbReference>
<dbReference type="GO" id="GO:0005549">
    <property type="term" value="F:odorant binding"/>
    <property type="evidence" value="ECO:0007669"/>
    <property type="project" value="InterPro"/>
</dbReference>
<dbReference type="Pfam" id="PF02949">
    <property type="entry name" value="7tm_6"/>
    <property type="match status" value="1"/>
</dbReference>
<keyword evidence="8" id="KW-0675">Receptor</keyword>
<evidence type="ECO:0000256" key="8">
    <source>
        <dbReference type="ARBA" id="ARBA00023170"/>
    </source>
</evidence>
<reference evidence="11" key="1">
    <citation type="submission" date="2022-02" db="EMBL/GenBank/DDBJ databases">
        <authorList>
            <person name="King R."/>
        </authorList>
    </citation>
    <scope>NUCLEOTIDE SEQUENCE</scope>
</reference>
<accession>A0A9P0IMC0</accession>
<keyword evidence="2" id="KW-1003">Cell membrane</keyword>
<evidence type="ECO:0000256" key="7">
    <source>
        <dbReference type="ARBA" id="ARBA00023136"/>
    </source>
</evidence>
<dbReference type="PANTHER" id="PTHR21137:SF35">
    <property type="entry name" value="ODORANT RECEPTOR 19A-RELATED"/>
    <property type="match status" value="1"/>
</dbReference>
<dbReference type="Proteomes" id="UP001154329">
    <property type="component" value="Chromosome 1"/>
</dbReference>
<evidence type="ECO:0000256" key="5">
    <source>
        <dbReference type="ARBA" id="ARBA00022725"/>
    </source>
</evidence>
<evidence type="ECO:0000256" key="4">
    <source>
        <dbReference type="ARBA" id="ARBA00022692"/>
    </source>
</evidence>
<protein>
    <recommendedName>
        <fullName evidence="13">Odorant receptor</fullName>
    </recommendedName>
</protein>
<evidence type="ECO:0000256" key="2">
    <source>
        <dbReference type="ARBA" id="ARBA00022475"/>
    </source>
</evidence>
<dbReference type="PANTHER" id="PTHR21137">
    <property type="entry name" value="ODORANT RECEPTOR"/>
    <property type="match status" value="1"/>
</dbReference>
<sequence length="325" mass="37534">MSLGMELIQYMIVGILYTLIFLVFILKNEAIMSNYNFIQTKFIHWSNKKSLHPNAVYKKNIETVKSLAIPLATLSLSIAFGPLVSTINDIGKLPLDNRAHFVLFWPKIVDTNKISMYGIIYAVQVLFTVILYISSLSFNLGFMVFLNELTNQFEILLDGINDAFKYKRDKQFQPLFIDCIRHHQIIIKFLDDLKSYFKWVILIEIIVVQVVLAILIYNLTKVNASIGYKVKVAGSLLFNLLPICFHCHVGEVILSLHTRLSNHIYNMVWYDMPNKNKQLLVIMFQRTQRDLTLSSALFSNERASRSLISKVIKQVYTILNVLLKT</sequence>
<proteinExistence type="predicted"/>
<feature type="transmembrane region" description="Helical" evidence="10">
    <location>
        <begin position="237"/>
        <end position="257"/>
    </location>
</feature>
<evidence type="ECO:0008006" key="13">
    <source>
        <dbReference type="Google" id="ProtNLM"/>
    </source>
</evidence>
<feature type="transmembrane region" description="Helical" evidence="10">
    <location>
        <begin position="114"/>
        <end position="133"/>
    </location>
</feature>
<feature type="transmembrane region" description="Helical" evidence="10">
    <location>
        <begin position="196"/>
        <end position="217"/>
    </location>
</feature>
<dbReference type="InterPro" id="IPR004117">
    <property type="entry name" value="7tm6_olfct_rcpt"/>
</dbReference>
<keyword evidence="9" id="KW-0807">Transducer</keyword>
<dbReference type="GO" id="GO:0007165">
    <property type="term" value="P:signal transduction"/>
    <property type="evidence" value="ECO:0007669"/>
    <property type="project" value="UniProtKB-KW"/>
</dbReference>
<keyword evidence="3" id="KW-0716">Sensory transduction</keyword>
<feature type="transmembrane region" description="Helical" evidence="10">
    <location>
        <begin position="7"/>
        <end position="26"/>
    </location>
</feature>
<evidence type="ECO:0000256" key="10">
    <source>
        <dbReference type="SAM" id="Phobius"/>
    </source>
</evidence>
<gene>
    <name evidence="11" type="ORF">APHIGO_LOCUS564</name>
</gene>
<evidence type="ECO:0000313" key="11">
    <source>
        <dbReference type="EMBL" id="CAH1708826.1"/>
    </source>
</evidence>
<keyword evidence="6 10" id="KW-1133">Transmembrane helix</keyword>
<evidence type="ECO:0000256" key="1">
    <source>
        <dbReference type="ARBA" id="ARBA00004651"/>
    </source>
</evidence>
<name>A0A9P0IMC0_APHGO</name>
<organism evidence="11 12">
    <name type="scientific">Aphis gossypii</name>
    <name type="common">Cotton aphid</name>
    <dbReference type="NCBI Taxonomy" id="80765"/>
    <lineage>
        <taxon>Eukaryota</taxon>
        <taxon>Metazoa</taxon>
        <taxon>Ecdysozoa</taxon>
        <taxon>Arthropoda</taxon>
        <taxon>Hexapoda</taxon>
        <taxon>Insecta</taxon>
        <taxon>Pterygota</taxon>
        <taxon>Neoptera</taxon>
        <taxon>Paraneoptera</taxon>
        <taxon>Hemiptera</taxon>
        <taxon>Sternorrhyncha</taxon>
        <taxon>Aphidomorpha</taxon>
        <taxon>Aphidoidea</taxon>
        <taxon>Aphididae</taxon>
        <taxon>Aphidini</taxon>
        <taxon>Aphis</taxon>
        <taxon>Aphis</taxon>
    </lineage>
</organism>
<feature type="transmembrane region" description="Helical" evidence="10">
    <location>
        <begin position="67"/>
        <end position="87"/>
    </location>
</feature>
<keyword evidence="4 10" id="KW-0812">Transmembrane</keyword>
<keyword evidence="12" id="KW-1185">Reference proteome</keyword>
<evidence type="ECO:0000256" key="6">
    <source>
        <dbReference type="ARBA" id="ARBA00022989"/>
    </source>
</evidence>
<evidence type="ECO:0000313" key="12">
    <source>
        <dbReference type="Proteomes" id="UP001154329"/>
    </source>
</evidence>
<keyword evidence="5" id="KW-0552">Olfaction</keyword>
<evidence type="ECO:0000256" key="3">
    <source>
        <dbReference type="ARBA" id="ARBA00022606"/>
    </source>
</evidence>
<evidence type="ECO:0000256" key="9">
    <source>
        <dbReference type="ARBA" id="ARBA00023224"/>
    </source>
</evidence>
<reference evidence="11" key="2">
    <citation type="submission" date="2022-10" db="EMBL/GenBank/DDBJ databases">
        <authorList>
            <consortium name="ENA_rothamsted_submissions"/>
            <consortium name="culmorum"/>
            <person name="King R."/>
        </authorList>
    </citation>
    <scope>NUCLEOTIDE SEQUENCE</scope>
</reference>